<keyword evidence="2" id="KW-1185">Reference proteome</keyword>
<evidence type="ECO:0008006" key="3">
    <source>
        <dbReference type="Google" id="ProtNLM"/>
    </source>
</evidence>
<organism evidence="1 2">
    <name type="scientific">Shivajiella indica</name>
    <dbReference type="NCBI Taxonomy" id="872115"/>
    <lineage>
        <taxon>Bacteria</taxon>
        <taxon>Pseudomonadati</taxon>
        <taxon>Bacteroidota</taxon>
        <taxon>Cytophagia</taxon>
        <taxon>Cytophagales</taxon>
        <taxon>Cyclobacteriaceae</taxon>
        <taxon>Shivajiella</taxon>
    </lineage>
</organism>
<evidence type="ECO:0000313" key="2">
    <source>
        <dbReference type="Proteomes" id="UP001597414"/>
    </source>
</evidence>
<dbReference type="RefSeq" id="WP_380806364.1">
    <property type="nucleotide sequence ID" value="NZ_JBHUIV010000025.1"/>
</dbReference>
<dbReference type="Proteomes" id="UP001597414">
    <property type="component" value="Unassembled WGS sequence"/>
</dbReference>
<gene>
    <name evidence="1" type="ORF">ACFSKV_18790</name>
</gene>
<dbReference type="PROSITE" id="PS51257">
    <property type="entry name" value="PROKAR_LIPOPROTEIN"/>
    <property type="match status" value="1"/>
</dbReference>
<reference evidence="2" key="1">
    <citation type="journal article" date="2019" name="Int. J. Syst. Evol. Microbiol.">
        <title>The Global Catalogue of Microorganisms (GCM) 10K type strain sequencing project: providing services to taxonomists for standard genome sequencing and annotation.</title>
        <authorList>
            <consortium name="The Broad Institute Genomics Platform"/>
            <consortium name="The Broad Institute Genome Sequencing Center for Infectious Disease"/>
            <person name="Wu L."/>
            <person name="Ma J."/>
        </authorList>
    </citation>
    <scope>NUCLEOTIDE SEQUENCE [LARGE SCALE GENOMIC DNA]</scope>
    <source>
        <strain evidence="2">KCTC 19812</strain>
    </source>
</reference>
<evidence type="ECO:0000313" key="1">
    <source>
        <dbReference type="EMBL" id="MFD2203635.1"/>
    </source>
</evidence>
<sequence length="151" mass="17361">MKNIFTSLILLGILLFSISCNSNILEKKAKADAESFLNNVDYPQALMRHPMVEPEDIPKALADQNKLRNLENFKNSISEICGNSRDFRLVETYRKIGDDGEKFIALEYSFCDEIIVIFGYKLIGNGVKLYSIWPMSKEDRPKDLFGKEQSW</sequence>
<dbReference type="EMBL" id="JBHUIV010000025">
    <property type="protein sequence ID" value="MFD2203635.1"/>
    <property type="molecule type" value="Genomic_DNA"/>
</dbReference>
<proteinExistence type="predicted"/>
<accession>A0ABW5BFH0</accession>
<protein>
    <recommendedName>
        <fullName evidence="3">Lipoprotein</fullName>
    </recommendedName>
</protein>
<comment type="caution">
    <text evidence="1">The sequence shown here is derived from an EMBL/GenBank/DDBJ whole genome shotgun (WGS) entry which is preliminary data.</text>
</comment>
<name>A0ABW5BFH0_9BACT</name>